<accession>A0A3P3W395</accession>
<dbReference type="Proteomes" id="UP000271937">
    <property type="component" value="Unassembled WGS sequence"/>
</dbReference>
<keyword evidence="3" id="KW-1185">Reference proteome</keyword>
<dbReference type="EMBL" id="RQVR01000022">
    <property type="protein sequence ID" value="RRJ88887.1"/>
    <property type="molecule type" value="Genomic_DNA"/>
</dbReference>
<keyword evidence="1" id="KW-1133">Transmembrane helix</keyword>
<sequence>MKNTTKQKLEEIKRNGYNLGIGDVLSDTLKNYQKTVWVNGAAFLLFAFVLVGITIGLSAIVFGADSFSSAFGDFQVANFSLVEIFFTLLIAVVLAAIICPFYAGLLKVSHNASTHKPYNFSTVFDYYKSDLLRQLVISGVLISSASSLVVTLIEFSGYIFLVKFITYFIQFLTVFTIPFIIFGKLKAIEAIEASILIVFKNFFTILLLMVVSIILTSLGLIALLIGIFFTLPIIFSMQYVIYKKAVGIYDEDSIDDIGISSELL</sequence>
<gene>
    <name evidence="2" type="ORF">EG849_14175</name>
</gene>
<dbReference type="RefSeq" id="WP_125013886.1">
    <property type="nucleotide sequence ID" value="NZ_RQVR01000022.1"/>
</dbReference>
<keyword evidence="1" id="KW-0472">Membrane</keyword>
<feature type="transmembrane region" description="Helical" evidence="1">
    <location>
        <begin position="221"/>
        <end position="242"/>
    </location>
</feature>
<comment type="caution">
    <text evidence="2">The sequence shown here is derived from an EMBL/GenBank/DDBJ whole genome shotgun (WGS) entry which is preliminary data.</text>
</comment>
<organism evidence="2 3">
    <name type="scientific">Flavobacterium macacae</name>
    <dbReference type="NCBI Taxonomy" id="2488993"/>
    <lineage>
        <taxon>Bacteria</taxon>
        <taxon>Pseudomonadati</taxon>
        <taxon>Bacteroidota</taxon>
        <taxon>Flavobacteriia</taxon>
        <taxon>Flavobacteriales</taxon>
        <taxon>Flavobacteriaceae</taxon>
        <taxon>Flavobacterium</taxon>
    </lineage>
</organism>
<feature type="transmembrane region" description="Helical" evidence="1">
    <location>
        <begin position="195"/>
        <end position="215"/>
    </location>
</feature>
<protein>
    <recommendedName>
        <fullName evidence="4">Beta-carotene 15,15'-monooxygenase</fullName>
    </recommendedName>
</protein>
<feature type="transmembrane region" description="Helical" evidence="1">
    <location>
        <begin position="84"/>
        <end position="106"/>
    </location>
</feature>
<dbReference type="OrthoDB" id="1331669at2"/>
<feature type="transmembrane region" description="Helical" evidence="1">
    <location>
        <begin position="164"/>
        <end position="183"/>
    </location>
</feature>
<feature type="transmembrane region" description="Helical" evidence="1">
    <location>
        <begin position="36"/>
        <end position="64"/>
    </location>
</feature>
<name>A0A3P3W395_9FLAO</name>
<evidence type="ECO:0008006" key="4">
    <source>
        <dbReference type="Google" id="ProtNLM"/>
    </source>
</evidence>
<reference evidence="2 3" key="1">
    <citation type="submission" date="2018-11" db="EMBL/GenBank/DDBJ databases">
        <title>Flavobacterium sp. nov., YIM 102600 draft genome.</title>
        <authorList>
            <person name="Li G."/>
            <person name="Jiang Y."/>
        </authorList>
    </citation>
    <scope>NUCLEOTIDE SEQUENCE [LARGE SCALE GENOMIC DNA]</scope>
    <source>
        <strain evidence="2 3">YIM 102600</strain>
    </source>
</reference>
<feature type="transmembrane region" description="Helical" evidence="1">
    <location>
        <begin position="135"/>
        <end position="158"/>
    </location>
</feature>
<evidence type="ECO:0000313" key="3">
    <source>
        <dbReference type="Proteomes" id="UP000271937"/>
    </source>
</evidence>
<evidence type="ECO:0000313" key="2">
    <source>
        <dbReference type="EMBL" id="RRJ88887.1"/>
    </source>
</evidence>
<keyword evidence="1" id="KW-0812">Transmembrane</keyword>
<proteinExistence type="predicted"/>
<evidence type="ECO:0000256" key="1">
    <source>
        <dbReference type="SAM" id="Phobius"/>
    </source>
</evidence>
<dbReference type="AlphaFoldDB" id="A0A3P3W395"/>